<keyword evidence="6 12" id="KW-0238">DNA-binding</keyword>
<dbReference type="PRINTS" id="PR00142">
    <property type="entry name" value="RECA"/>
</dbReference>
<dbReference type="GO" id="GO:0140664">
    <property type="term" value="F:ATP-dependent DNA damage sensor activity"/>
    <property type="evidence" value="ECO:0007669"/>
    <property type="project" value="InterPro"/>
</dbReference>
<evidence type="ECO:0000256" key="8">
    <source>
        <dbReference type="ARBA" id="ARBA00023204"/>
    </source>
</evidence>
<dbReference type="RefSeq" id="WP_059520572.1">
    <property type="nucleotide sequence ID" value="NZ_CP013448.1"/>
</dbReference>
<name>A0A103DVY3_9BURK</name>
<feature type="binding site" evidence="12">
    <location>
        <begin position="75"/>
        <end position="82"/>
    </location>
    <ligand>
        <name>ATP</name>
        <dbReference type="ChEBI" id="CHEBI:30616"/>
    </ligand>
</feature>
<dbReference type="GO" id="GO:0009432">
    <property type="term" value="P:SOS response"/>
    <property type="evidence" value="ECO:0007669"/>
    <property type="project" value="UniProtKB-UniRule"/>
</dbReference>
<comment type="function">
    <text evidence="10 12">Can catalyze the hydrolysis of ATP in the presence of single-stranded DNA, the ATP-dependent uptake of single-stranded DNA by duplex DNA, and the ATP-dependent hybridization of homologous single-stranded DNAs. It interacts with LexA causing its activation and leading to its autocatalytic cleavage.</text>
</comment>
<dbReference type="PROSITE" id="PS50163">
    <property type="entry name" value="RECA_3"/>
    <property type="match status" value="1"/>
</dbReference>
<dbReference type="Pfam" id="PF21096">
    <property type="entry name" value="RecA_C"/>
    <property type="match status" value="1"/>
</dbReference>
<dbReference type="PANTHER" id="PTHR45900:SF1">
    <property type="entry name" value="MITOCHONDRIAL DNA REPAIR PROTEIN RECA HOMOLOG-RELATED"/>
    <property type="match status" value="1"/>
</dbReference>
<keyword evidence="3 12" id="KW-0547">Nucleotide-binding</keyword>
<dbReference type="EMBL" id="FXAN01000080">
    <property type="protein sequence ID" value="SMG01692.1"/>
    <property type="molecule type" value="Genomic_DNA"/>
</dbReference>
<evidence type="ECO:0000256" key="6">
    <source>
        <dbReference type="ARBA" id="ARBA00023125"/>
    </source>
</evidence>
<evidence type="ECO:0000256" key="2">
    <source>
        <dbReference type="ARBA" id="ARBA00015553"/>
    </source>
</evidence>
<comment type="similarity">
    <text evidence="1 12 13">Belongs to the RecA family.</text>
</comment>
<protein>
    <recommendedName>
        <fullName evidence="2 12">Protein RecA</fullName>
    </recommendedName>
    <alternativeName>
        <fullName evidence="11 12">Recombinase A</fullName>
    </alternativeName>
</protein>
<dbReference type="GO" id="GO:0006281">
    <property type="term" value="P:DNA repair"/>
    <property type="evidence" value="ECO:0007669"/>
    <property type="project" value="UniProtKB-UniRule"/>
</dbReference>
<dbReference type="InterPro" id="IPR020588">
    <property type="entry name" value="RecA_ATP-bd"/>
</dbReference>
<keyword evidence="18" id="KW-1185">Reference proteome</keyword>
<gene>
    <name evidence="12 16" type="primary">recA</name>
    <name evidence="17" type="ORF">BSIN_4610</name>
    <name evidence="16" type="ORF">WS67_23790</name>
</gene>
<dbReference type="Proteomes" id="UP000062788">
    <property type="component" value="Unassembled WGS sequence"/>
</dbReference>
<evidence type="ECO:0000256" key="12">
    <source>
        <dbReference type="HAMAP-Rule" id="MF_00268"/>
    </source>
</evidence>
<evidence type="ECO:0000259" key="15">
    <source>
        <dbReference type="PROSITE" id="PS50163"/>
    </source>
</evidence>
<evidence type="ECO:0000313" key="17">
    <source>
        <dbReference type="EMBL" id="SMG01692.1"/>
    </source>
</evidence>
<dbReference type="GO" id="GO:0003684">
    <property type="term" value="F:damaged DNA binding"/>
    <property type="evidence" value="ECO:0007669"/>
    <property type="project" value="UniProtKB-UniRule"/>
</dbReference>
<keyword evidence="9 12" id="KW-0742">SOS response</keyword>
<dbReference type="InterPro" id="IPR027417">
    <property type="entry name" value="P-loop_NTPase"/>
</dbReference>
<dbReference type="PROSITE" id="PS00321">
    <property type="entry name" value="RECA_1"/>
    <property type="match status" value="1"/>
</dbReference>
<dbReference type="GO" id="GO:0005524">
    <property type="term" value="F:ATP binding"/>
    <property type="evidence" value="ECO:0007669"/>
    <property type="project" value="UniProtKB-UniRule"/>
</dbReference>
<dbReference type="InterPro" id="IPR020584">
    <property type="entry name" value="DNA_recomb/repair_RecA_CS"/>
</dbReference>
<dbReference type="EMBL" id="LOWA01000057">
    <property type="protein sequence ID" value="KVE23684.1"/>
    <property type="molecule type" value="Genomic_DNA"/>
</dbReference>
<evidence type="ECO:0000256" key="1">
    <source>
        <dbReference type="ARBA" id="ARBA00009391"/>
    </source>
</evidence>
<dbReference type="AlphaFoldDB" id="A0A103DVY3"/>
<evidence type="ECO:0000256" key="7">
    <source>
        <dbReference type="ARBA" id="ARBA00023172"/>
    </source>
</evidence>
<keyword evidence="5 12" id="KW-0067">ATP-binding</keyword>
<comment type="subcellular location">
    <subcellularLocation>
        <location evidence="12">Cytoplasm</location>
    </subcellularLocation>
</comment>
<evidence type="ECO:0000256" key="11">
    <source>
        <dbReference type="ARBA" id="ARBA00033319"/>
    </source>
</evidence>
<keyword evidence="8 12" id="KW-0234">DNA repair</keyword>
<dbReference type="Pfam" id="PF00154">
    <property type="entry name" value="RecA_N"/>
    <property type="match status" value="1"/>
</dbReference>
<evidence type="ECO:0000256" key="4">
    <source>
        <dbReference type="ARBA" id="ARBA00022763"/>
    </source>
</evidence>
<dbReference type="SUPFAM" id="SSF54752">
    <property type="entry name" value="RecA protein, C-terminal domain"/>
    <property type="match status" value="1"/>
</dbReference>
<keyword evidence="4 12" id="KW-0227">DNA damage</keyword>
<evidence type="ECO:0000256" key="13">
    <source>
        <dbReference type="RuleBase" id="RU004527"/>
    </source>
</evidence>
<dbReference type="CDD" id="cd00983">
    <property type="entry name" value="RecA"/>
    <property type="match status" value="1"/>
</dbReference>
<dbReference type="GO" id="GO:0003697">
    <property type="term" value="F:single-stranded DNA binding"/>
    <property type="evidence" value="ECO:0007669"/>
    <property type="project" value="UniProtKB-UniRule"/>
</dbReference>
<evidence type="ECO:0000256" key="5">
    <source>
        <dbReference type="ARBA" id="ARBA00022840"/>
    </source>
</evidence>
<evidence type="ECO:0000313" key="19">
    <source>
        <dbReference type="Proteomes" id="UP000198460"/>
    </source>
</evidence>
<feature type="domain" description="RecA family profile 2" evidence="15">
    <location>
        <begin position="209"/>
        <end position="282"/>
    </location>
</feature>
<organism evidence="16 18">
    <name type="scientific">Burkholderia singularis</name>
    <dbReference type="NCBI Taxonomy" id="1503053"/>
    <lineage>
        <taxon>Bacteria</taxon>
        <taxon>Pseudomonadati</taxon>
        <taxon>Pseudomonadota</taxon>
        <taxon>Betaproteobacteria</taxon>
        <taxon>Burkholderiales</taxon>
        <taxon>Burkholderiaceae</taxon>
        <taxon>Burkholderia</taxon>
        <taxon>pseudomallei group</taxon>
    </lineage>
</organism>
<dbReference type="GO" id="GO:0005829">
    <property type="term" value="C:cytosol"/>
    <property type="evidence" value="ECO:0007669"/>
    <property type="project" value="TreeGrafter"/>
</dbReference>
<feature type="domain" description="RecA family profile 1" evidence="14">
    <location>
        <begin position="45"/>
        <end position="204"/>
    </location>
</feature>
<dbReference type="GO" id="GO:0006310">
    <property type="term" value="P:DNA recombination"/>
    <property type="evidence" value="ECO:0007669"/>
    <property type="project" value="UniProtKB-UniRule"/>
</dbReference>
<dbReference type="OrthoDB" id="9776733at2"/>
<evidence type="ECO:0000313" key="16">
    <source>
        <dbReference type="EMBL" id="KVE23684.1"/>
    </source>
</evidence>
<evidence type="ECO:0000313" key="18">
    <source>
        <dbReference type="Proteomes" id="UP000062788"/>
    </source>
</evidence>
<dbReference type="PROSITE" id="PS50162">
    <property type="entry name" value="RECA_2"/>
    <property type="match status" value="1"/>
</dbReference>
<dbReference type="InterPro" id="IPR013765">
    <property type="entry name" value="DNA_recomb/repair_RecA"/>
</dbReference>
<dbReference type="InterPro" id="IPR023400">
    <property type="entry name" value="RecA_C_sf"/>
</dbReference>
<dbReference type="InterPro" id="IPR020587">
    <property type="entry name" value="RecA_monomer-monomer_interface"/>
</dbReference>
<sequence>MEESKKGSGLTAEKSKALAAALAQIEKQFGKGSIMRLGDGEAVEDIQVVSTGSLGLDIALGVGGLPRGRVVEIYGPESSGKTTLTLQVIAEMQKIGGTAAFIDAEHALDVQYASKLGVNVPELLISQPDTGEQALEIVDALVRSGSIDMIVIDSVAALVPKAEIEGEMGDALPGLQARLMSQALRKLTGTIKRTNCLVIFINQIRMKIGVMFGNPETTTGGNALKFYSSVRLDIRRIGSIKKNDEVIGNETRVKVVKNKVSPPFREAIFDILYGEGISRQGEIIDLGVQAKIVDKAGAWYSYNGEKIGQGKDNAREFLRENSEIAREIENRIRESLGVAAMPQGAGSEAEFLDEEE</sequence>
<keyword evidence="7 12" id="KW-0233">DNA recombination</keyword>
<evidence type="ECO:0000256" key="10">
    <source>
        <dbReference type="ARBA" id="ARBA00025580"/>
    </source>
</evidence>
<reference evidence="17 19" key="2">
    <citation type="submission" date="2017-04" db="EMBL/GenBank/DDBJ databases">
        <authorList>
            <person name="Afonso C.L."/>
            <person name="Miller P.J."/>
            <person name="Scott M.A."/>
            <person name="Spackman E."/>
            <person name="Goraichik I."/>
            <person name="Dimitrov K.M."/>
            <person name="Suarez D.L."/>
            <person name="Swayne D.E."/>
        </authorList>
    </citation>
    <scope>NUCLEOTIDE SEQUENCE [LARGE SCALE GENOMIC DNA]</scope>
    <source>
        <strain evidence="17">LMG 28154</strain>
    </source>
</reference>
<dbReference type="InterPro" id="IPR049261">
    <property type="entry name" value="RecA-like_C"/>
</dbReference>
<dbReference type="InterPro" id="IPR049428">
    <property type="entry name" value="RecA-like_N"/>
</dbReference>
<proteinExistence type="inferred from homology"/>
<keyword evidence="12" id="KW-0963">Cytoplasm</keyword>
<evidence type="ECO:0000256" key="9">
    <source>
        <dbReference type="ARBA" id="ARBA00023236"/>
    </source>
</evidence>
<dbReference type="Proteomes" id="UP000198460">
    <property type="component" value="Unassembled WGS sequence"/>
</dbReference>
<dbReference type="SUPFAM" id="SSF52540">
    <property type="entry name" value="P-loop containing nucleoside triphosphate hydrolases"/>
    <property type="match status" value="1"/>
</dbReference>
<dbReference type="NCBIfam" id="TIGR02012">
    <property type="entry name" value="tigrfam_recA"/>
    <property type="match status" value="1"/>
</dbReference>
<reference evidence="16 18" key="1">
    <citation type="submission" date="2015-11" db="EMBL/GenBank/DDBJ databases">
        <title>Expanding the genomic diversity of Burkholderia species for the development of highly accurate diagnostics.</title>
        <authorList>
            <person name="Sahl J."/>
            <person name="Keim P."/>
            <person name="Wagner D."/>
        </authorList>
    </citation>
    <scope>NUCLEOTIDE SEQUENCE [LARGE SCALE GENOMIC DNA]</scope>
    <source>
        <strain evidence="16 18">TSV85</strain>
    </source>
</reference>
<accession>A0A103DVY3</accession>
<evidence type="ECO:0000256" key="3">
    <source>
        <dbReference type="ARBA" id="ARBA00022741"/>
    </source>
</evidence>
<dbReference type="HAMAP" id="MF_00268">
    <property type="entry name" value="RecA"/>
    <property type="match status" value="1"/>
</dbReference>
<dbReference type="SMART" id="SM00382">
    <property type="entry name" value="AAA"/>
    <property type="match status" value="1"/>
</dbReference>
<dbReference type="InterPro" id="IPR003593">
    <property type="entry name" value="AAA+_ATPase"/>
</dbReference>
<dbReference type="Gene3D" id="3.40.50.300">
    <property type="entry name" value="P-loop containing nucleotide triphosphate hydrolases"/>
    <property type="match status" value="1"/>
</dbReference>
<dbReference type="PANTHER" id="PTHR45900">
    <property type="entry name" value="RECA"/>
    <property type="match status" value="1"/>
</dbReference>
<dbReference type="FunFam" id="3.40.50.300:FF:000087">
    <property type="entry name" value="Recombinase RecA"/>
    <property type="match status" value="1"/>
</dbReference>
<evidence type="ECO:0000259" key="14">
    <source>
        <dbReference type="PROSITE" id="PS50162"/>
    </source>
</evidence>